<dbReference type="CDD" id="cd00035">
    <property type="entry name" value="ChtBD1"/>
    <property type="match status" value="1"/>
</dbReference>
<evidence type="ECO:0000256" key="5">
    <source>
        <dbReference type="ARBA" id="ARBA00022525"/>
    </source>
</evidence>
<accession>A0A507ARR6</accession>
<dbReference type="GO" id="GO:0000272">
    <property type="term" value="P:polysaccharide catabolic process"/>
    <property type="evidence" value="ECO:0007669"/>
    <property type="project" value="UniProtKB-KW"/>
</dbReference>
<keyword evidence="10" id="KW-0119">Carbohydrate metabolism</keyword>
<dbReference type="RefSeq" id="XP_030988591.1">
    <property type="nucleotide sequence ID" value="XM_031136558.1"/>
</dbReference>
<feature type="region of interest" description="Disordered" evidence="14">
    <location>
        <begin position="448"/>
        <end position="468"/>
    </location>
</feature>
<dbReference type="OrthoDB" id="73875at2759"/>
<evidence type="ECO:0000259" key="17">
    <source>
        <dbReference type="PROSITE" id="PS51910"/>
    </source>
</evidence>
<dbReference type="InterPro" id="IPR036779">
    <property type="entry name" value="LysM_dom_sf"/>
</dbReference>
<dbReference type="Pfam" id="PF23584">
    <property type="entry name" value="DUF7136"/>
    <property type="match status" value="1"/>
</dbReference>
<feature type="domain" description="GH18" evidence="17">
    <location>
        <begin position="532"/>
        <end position="892"/>
    </location>
</feature>
<dbReference type="SUPFAM" id="SSF51445">
    <property type="entry name" value="(Trans)glycosidases"/>
    <property type="match status" value="1"/>
</dbReference>
<dbReference type="SMART" id="SM00636">
    <property type="entry name" value="Glyco_18"/>
    <property type="match status" value="1"/>
</dbReference>
<dbReference type="PANTHER" id="PTHR47700">
    <property type="entry name" value="V CHITINASE, PUTATIVE (AFU_ORTHOLOGUE AFUA_6G13720)-RELATED"/>
    <property type="match status" value="1"/>
</dbReference>
<dbReference type="GO" id="GO:0008843">
    <property type="term" value="F:endochitinase activity"/>
    <property type="evidence" value="ECO:0007669"/>
    <property type="project" value="UniProtKB-EC"/>
</dbReference>
<evidence type="ECO:0000313" key="19">
    <source>
        <dbReference type="Proteomes" id="UP000319257"/>
    </source>
</evidence>
<keyword evidence="9" id="KW-0843">Virulence</keyword>
<keyword evidence="8" id="KW-0146">Chitin degradation</keyword>
<dbReference type="PROSITE" id="PS51782">
    <property type="entry name" value="LYSM"/>
    <property type="match status" value="2"/>
</dbReference>
<dbReference type="SUPFAM" id="SSF54556">
    <property type="entry name" value="Chitinase insertion domain"/>
    <property type="match status" value="1"/>
</dbReference>
<keyword evidence="5" id="KW-0964">Secreted</keyword>
<feature type="signal peptide" evidence="15">
    <location>
        <begin position="1"/>
        <end position="24"/>
    </location>
</feature>
<evidence type="ECO:0000256" key="10">
    <source>
        <dbReference type="ARBA" id="ARBA00023277"/>
    </source>
</evidence>
<comment type="similarity">
    <text evidence="3">Belongs to the glycosyl hydrolase 18 family. Chitinase class V subfamily.</text>
</comment>
<gene>
    <name evidence="18" type="ORF">E0L32_002376</name>
</gene>
<dbReference type="InterPro" id="IPR036861">
    <property type="entry name" value="Endochitinase-like_sf"/>
</dbReference>
<dbReference type="GO" id="GO:0008061">
    <property type="term" value="F:chitin binding"/>
    <property type="evidence" value="ECO:0007669"/>
    <property type="project" value="UniProtKB-KW"/>
</dbReference>
<evidence type="ECO:0000313" key="18">
    <source>
        <dbReference type="EMBL" id="TPX06880.1"/>
    </source>
</evidence>
<evidence type="ECO:0000256" key="11">
    <source>
        <dbReference type="ARBA" id="ARBA00023295"/>
    </source>
</evidence>
<dbReference type="SUPFAM" id="SSF57016">
    <property type="entry name" value="Plant lectins/antimicrobial peptides"/>
    <property type="match status" value="1"/>
</dbReference>
<dbReference type="Pfam" id="PF00704">
    <property type="entry name" value="Glyco_hydro_18"/>
    <property type="match status" value="1"/>
</dbReference>
<feature type="chain" id="PRO_5021364771" description="chitinase" evidence="15">
    <location>
        <begin position="25"/>
        <end position="1341"/>
    </location>
</feature>
<dbReference type="GO" id="GO:0005576">
    <property type="term" value="C:extracellular region"/>
    <property type="evidence" value="ECO:0007669"/>
    <property type="project" value="UniProtKB-SubCell"/>
</dbReference>
<dbReference type="CDD" id="cd02878">
    <property type="entry name" value="GH18_zymocin_alpha"/>
    <property type="match status" value="1"/>
</dbReference>
<evidence type="ECO:0000256" key="4">
    <source>
        <dbReference type="ARBA" id="ARBA00012729"/>
    </source>
</evidence>
<evidence type="ECO:0000256" key="3">
    <source>
        <dbReference type="ARBA" id="ARBA00008682"/>
    </source>
</evidence>
<dbReference type="SUPFAM" id="SSF54106">
    <property type="entry name" value="LysM domain"/>
    <property type="match status" value="2"/>
</dbReference>
<feature type="domain" description="LysM" evidence="16">
    <location>
        <begin position="324"/>
        <end position="369"/>
    </location>
</feature>
<comment type="caution">
    <text evidence="18">The sequence shown here is derived from an EMBL/GenBank/DDBJ whole genome shotgun (WGS) entry which is preliminary data.</text>
</comment>
<keyword evidence="7 13" id="KW-0378">Hydrolase</keyword>
<dbReference type="CDD" id="cd00118">
    <property type="entry name" value="LysM"/>
    <property type="match status" value="1"/>
</dbReference>
<dbReference type="Gene3D" id="3.10.350.10">
    <property type="entry name" value="LysM domain"/>
    <property type="match status" value="2"/>
</dbReference>
<evidence type="ECO:0000256" key="8">
    <source>
        <dbReference type="ARBA" id="ARBA00023024"/>
    </source>
</evidence>
<dbReference type="GO" id="GO:0006032">
    <property type="term" value="P:chitin catabolic process"/>
    <property type="evidence" value="ECO:0007669"/>
    <property type="project" value="UniProtKB-KW"/>
</dbReference>
<dbReference type="SMART" id="SM00257">
    <property type="entry name" value="LysM"/>
    <property type="match status" value="2"/>
</dbReference>
<dbReference type="InterPro" id="IPR017853">
    <property type="entry name" value="GH"/>
</dbReference>
<keyword evidence="15" id="KW-0732">Signal</keyword>
<proteinExistence type="inferred from homology"/>
<dbReference type="EC" id="3.2.1.14" evidence="4"/>
<feature type="compositionally biased region" description="Low complexity" evidence="14">
    <location>
        <begin position="454"/>
        <end position="466"/>
    </location>
</feature>
<keyword evidence="6" id="KW-0147">Chitin-binding</keyword>
<dbReference type="PANTHER" id="PTHR47700:SF2">
    <property type="entry name" value="CHITINASE"/>
    <property type="match status" value="1"/>
</dbReference>
<evidence type="ECO:0000256" key="13">
    <source>
        <dbReference type="RuleBase" id="RU000489"/>
    </source>
</evidence>
<name>A0A507ARR6_9PEZI</name>
<keyword evidence="12" id="KW-0624">Polysaccharide degradation</keyword>
<evidence type="ECO:0000256" key="1">
    <source>
        <dbReference type="ARBA" id="ARBA00000822"/>
    </source>
</evidence>
<dbReference type="InterPro" id="IPR053214">
    <property type="entry name" value="LysM12-like"/>
</dbReference>
<dbReference type="InterPro" id="IPR001223">
    <property type="entry name" value="Glyco_hydro18_cat"/>
</dbReference>
<organism evidence="18 19">
    <name type="scientific">Thyridium curvatum</name>
    <dbReference type="NCBI Taxonomy" id="1093900"/>
    <lineage>
        <taxon>Eukaryota</taxon>
        <taxon>Fungi</taxon>
        <taxon>Dikarya</taxon>
        <taxon>Ascomycota</taxon>
        <taxon>Pezizomycotina</taxon>
        <taxon>Sordariomycetes</taxon>
        <taxon>Sordariomycetidae</taxon>
        <taxon>Thyridiales</taxon>
        <taxon>Thyridiaceae</taxon>
        <taxon>Thyridium</taxon>
    </lineage>
</organism>
<dbReference type="InterPro" id="IPR029070">
    <property type="entry name" value="Chitinase_insertion_sf"/>
</dbReference>
<evidence type="ECO:0000256" key="9">
    <source>
        <dbReference type="ARBA" id="ARBA00023026"/>
    </source>
</evidence>
<evidence type="ECO:0000256" key="7">
    <source>
        <dbReference type="ARBA" id="ARBA00022801"/>
    </source>
</evidence>
<evidence type="ECO:0000256" key="14">
    <source>
        <dbReference type="SAM" id="MobiDB-lite"/>
    </source>
</evidence>
<dbReference type="PROSITE" id="PS51910">
    <property type="entry name" value="GH18_2"/>
    <property type="match status" value="1"/>
</dbReference>
<dbReference type="InterPro" id="IPR001579">
    <property type="entry name" value="Glyco_hydro_18_chit_AS"/>
</dbReference>
<dbReference type="EMBL" id="SKBQ01000009">
    <property type="protein sequence ID" value="TPX06880.1"/>
    <property type="molecule type" value="Genomic_DNA"/>
</dbReference>
<dbReference type="Proteomes" id="UP000319257">
    <property type="component" value="Unassembled WGS sequence"/>
</dbReference>
<dbReference type="Gene3D" id="3.30.60.10">
    <property type="entry name" value="Endochitinase-like"/>
    <property type="match status" value="1"/>
</dbReference>
<dbReference type="InterPro" id="IPR011583">
    <property type="entry name" value="Chitinase_II/V-like_cat"/>
</dbReference>
<comment type="catalytic activity">
    <reaction evidence="1">
        <text>Random endo-hydrolysis of N-acetyl-beta-D-glucosaminide (1-&gt;4)-beta-linkages in chitin and chitodextrins.</text>
        <dbReference type="EC" id="3.2.1.14"/>
    </reaction>
</comment>
<evidence type="ECO:0000256" key="6">
    <source>
        <dbReference type="ARBA" id="ARBA00022669"/>
    </source>
</evidence>
<evidence type="ECO:0000259" key="16">
    <source>
        <dbReference type="PROSITE" id="PS51782"/>
    </source>
</evidence>
<dbReference type="InterPro" id="IPR018392">
    <property type="entry name" value="LysM"/>
</dbReference>
<dbReference type="Gene3D" id="3.20.20.80">
    <property type="entry name" value="Glycosidases"/>
    <property type="match status" value="1"/>
</dbReference>
<dbReference type="Gene3D" id="3.10.50.10">
    <property type="match status" value="1"/>
</dbReference>
<feature type="domain" description="LysM" evidence="16">
    <location>
        <begin position="388"/>
        <end position="437"/>
    </location>
</feature>
<comment type="subcellular location">
    <subcellularLocation>
        <location evidence="2">Secreted</location>
    </subcellularLocation>
</comment>
<evidence type="ECO:0000256" key="2">
    <source>
        <dbReference type="ARBA" id="ARBA00004613"/>
    </source>
</evidence>
<protein>
    <recommendedName>
        <fullName evidence="4">chitinase</fullName>
        <ecNumber evidence="4">3.2.1.14</ecNumber>
    </recommendedName>
</protein>
<keyword evidence="11 13" id="KW-0326">Glycosidase</keyword>
<dbReference type="STRING" id="1093900.A0A507ARR6"/>
<dbReference type="InParanoid" id="A0A507ARR6"/>
<dbReference type="GeneID" id="41969823"/>
<reference evidence="18 19" key="1">
    <citation type="submission" date="2019-06" db="EMBL/GenBank/DDBJ databases">
        <title>Draft genome sequence of the filamentous fungus Phialemoniopsis curvata isolated from diesel fuel.</title>
        <authorList>
            <person name="Varaljay V.A."/>
            <person name="Lyon W.J."/>
            <person name="Crouch A.L."/>
            <person name="Drake C.E."/>
            <person name="Hollomon J.M."/>
            <person name="Nadeau L.J."/>
            <person name="Nunn H.S."/>
            <person name="Stevenson B.S."/>
            <person name="Bojanowski C.L."/>
            <person name="Crookes-Goodson W.J."/>
        </authorList>
    </citation>
    <scope>NUCLEOTIDE SEQUENCE [LARGE SCALE GENOMIC DNA]</scope>
    <source>
        <strain evidence="18 19">D216</strain>
    </source>
</reference>
<dbReference type="InterPro" id="IPR055560">
    <property type="entry name" value="DUF7136"/>
</dbReference>
<keyword evidence="19" id="KW-1185">Reference proteome</keyword>
<evidence type="ECO:0000256" key="15">
    <source>
        <dbReference type="SAM" id="SignalP"/>
    </source>
</evidence>
<sequence length="1341" mass="145848">MELHSLRILLGRICLLFFACALSAEKTPQNQQPTLPTRLEVDLIFPRNDTYAPIYAFPVVFAIRGAAPLINPRTTESLVKVNWYLSAEKAMVSLGNLDFEQQSVVDAGLEPYYMIQAANTLVNSTEASWTLEWTVQLASNSTAWTNNDVEAEPAQVVSAATEIQFYMSNTTELGPNTFFAHYGEAVVGVYAGAGLDKRGVALGVLEDFVRHVEANGISKRLVFQSCEANRSSEVALGIVADTSGGLTALASVLRSVAAWSEGQCLTGGFDGSATRQGRPLWVAPEAYKLFNASQPFSNTTSHNLTTLQHRPFNRLTRIAVAECRTVQVSSGEYCDALARKCNISANDFMKYNPASGFCSTLVPGQWVCCSAGTLPDRSPKPNPDGSCATYTIKQGDGCASIAAAKSITVAQLEEYNKNTWGWPTCKNYIYIDQVICVSSGSPPMPAPIPNAVCGPQKPGSQKPGGSNPDLSKLNPCPLNACCNIWGQCGTTAEFCVDSREKDGAPGTAAKGQNGCISNCGMNIISSDPPPQYISVGYFEAWNHKRPCLWMDVTEVKSTKFSHIHFAFARLTPEFSVDVSYVQSQFDRFINLGGFKKVVAFGGWADSTDPDKFMILRNAVQPRNRLKVAQNIVNFVKVNNLDGVDIDWEYPGAQDIPGVPAATPTEGNDYLAFLQVLRALLPVGRTLSIAAPASHWYLKAFPIAEMSKVVDYIIYMTYDLHGQWDYGNQWSSPGCPNGDCLRSHINLTETINSLSMITKAGVPSKKVIVGVASYGRAFKMVDSNCRGPECKFAGAKSQAKPGICTGEPGYLSQAEIDRIIGTDKSAVVYADADSQSAILVYGGTEWVSYMSDVIKQTRMNVYKRLNFGGTTDWAVDLAEFQPSEFVDPGIFHEIDNTGGCKWRFFDGFDCLHEPHKSPDKFTRAQRWSSFNTDCAWRDFINEYKISRPKDFSQALSLYFDAPDMMNCSKIDVLKSACSIVDMWDCKTFQTEDSGPAGVRIIESVQSINAAFASYYDDLHKAKADLTALLGAFEKTFYQSGDIAAIIANTVGLALAIILPGVFNHIFKGLGANGKDMTLTGYPFLIGLLSAVGTSSPGAETGAQLYLIVINWTQALQKFLFSLFDGSDQSIDNLWRLIRNGQLIAGSDAPRTLDSPSRVAATAKGLLVALIPAAWKQQGYNPVAVSTGKKCGTAGPYDGKYMTGITGNEGWACVDDEIWYLLGVTGAYTRDEFCTCPAPCVALCDQYFNGLPGSNALVPDNPLWSGITREMLIRGAIATRKYKGKPEVDINKPEFYDGLIGGGTGPVDITAPGVINIPTCDIEDAYKGWQKGDTKNPNYPCTY</sequence>
<dbReference type="Pfam" id="PF01476">
    <property type="entry name" value="LysM"/>
    <property type="match status" value="2"/>
</dbReference>
<evidence type="ECO:0000256" key="12">
    <source>
        <dbReference type="ARBA" id="ARBA00023326"/>
    </source>
</evidence>
<dbReference type="PROSITE" id="PS01095">
    <property type="entry name" value="GH18_1"/>
    <property type="match status" value="1"/>
</dbReference>